<evidence type="ECO:0000313" key="1">
    <source>
        <dbReference type="EMBL" id="GEP68420.1"/>
    </source>
</evidence>
<comment type="caution">
    <text evidence="1">The sequence shown here is derived from an EMBL/GenBank/DDBJ whole genome shotgun (WGS) entry which is preliminary data.</text>
</comment>
<proteinExistence type="predicted"/>
<name>A0A512PB33_9CELL</name>
<gene>
    <name evidence="1" type="ORF">CSO01_11350</name>
</gene>
<keyword evidence="2" id="KW-1185">Reference proteome</keyword>
<dbReference type="Proteomes" id="UP000321798">
    <property type="component" value="Unassembled WGS sequence"/>
</dbReference>
<accession>A0A512PB33</accession>
<reference evidence="1 2" key="1">
    <citation type="submission" date="2019-07" db="EMBL/GenBank/DDBJ databases">
        <title>Whole genome shotgun sequence of Cellulomonas soli NBRC 109434.</title>
        <authorList>
            <person name="Hosoyama A."/>
            <person name="Uohara A."/>
            <person name="Ohji S."/>
            <person name="Ichikawa N."/>
        </authorList>
    </citation>
    <scope>NUCLEOTIDE SEQUENCE [LARGE SCALE GENOMIC DNA]</scope>
    <source>
        <strain evidence="1 2">NBRC 109434</strain>
    </source>
</reference>
<dbReference type="EMBL" id="BKAL01000003">
    <property type="protein sequence ID" value="GEP68420.1"/>
    <property type="molecule type" value="Genomic_DNA"/>
</dbReference>
<dbReference type="RefSeq" id="WP_146952173.1">
    <property type="nucleotide sequence ID" value="NZ_BAABBJ010000009.1"/>
</dbReference>
<organism evidence="1 2">
    <name type="scientific">Cellulomonas soli</name>
    <dbReference type="NCBI Taxonomy" id="931535"/>
    <lineage>
        <taxon>Bacteria</taxon>
        <taxon>Bacillati</taxon>
        <taxon>Actinomycetota</taxon>
        <taxon>Actinomycetes</taxon>
        <taxon>Micrococcales</taxon>
        <taxon>Cellulomonadaceae</taxon>
        <taxon>Cellulomonas</taxon>
    </lineage>
</organism>
<sequence>MQYIATVVLATADAVADVAPLRLRRPSLPAAVQALGELAQQLGTAGPTRVRRASVLEVDDEGRVLRELGLDGRPLVTADRESVAA</sequence>
<protein>
    <submittedName>
        <fullName evidence="1">Uncharacterized protein</fullName>
    </submittedName>
</protein>
<dbReference type="AlphaFoldDB" id="A0A512PB33"/>
<evidence type="ECO:0000313" key="2">
    <source>
        <dbReference type="Proteomes" id="UP000321798"/>
    </source>
</evidence>